<comment type="caution">
    <text evidence="1">The sequence shown here is derived from an EMBL/GenBank/DDBJ whole genome shotgun (WGS) entry which is preliminary data.</text>
</comment>
<sequence>MHDSASTRQHRREPPSHRRFSWCCSFAVPSQSPDHYLQHHHHRQSQQQHCSVSTPESRPRSLSKHFHNAPSQKTELPPKSTQNSFPNSPQSQASNTSSSSKLGLRRILSPGRVSPIDDAVSAPASTSLPSAEVPKLPLSNDIDAPDNSAVQEEDSTGNFDVRLNLKGRNGTGSLVLELNSEVLAANSSVFADLIAEYRRSSKGMCRIEVPEIENVNIFRETVELMFDGDITTRLLKIGVYRVIDILEVAAGIKFRRGVSSCLNYLEAVPWTEEEEEKLRALFTKYKFDDITSSDIMARLYYTSDLVDSQETLTRQLLWSITTCVDANAGNELKSLVKGLLSRSSVYEKDLVDVNKDDIFAVCQSCLRSLVNLFDEASTGSNTCGKLVKRDKPFIERISKQVENLNWLLEILIDHQMAEEMVDIWANQEELLLMHNNASPMIRYEVSRVSAMLFIAMGTRKLHCRSEARLGFLQAWFRPMLMDFGWLQRCRKGLDLKALQEAMGQALLTLPLKEQYTLFMEWFRSFSQHGTECPNLSKAFQIWWRRSFLRGSETYAIESR</sequence>
<reference evidence="2" key="1">
    <citation type="journal article" date="2023" name="Nat. Plants">
        <title>Single-cell RNA sequencing provides a high-resolution roadmap for understanding the multicellular compartmentation of specialized metabolism.</title>
        <authorList>
            <person name="Sun S."/>
            <person name="Shen X."/>
            <person name="Li Y."/>
            <person name="Li Y."/>
            <person name="Wang S."/>
            <person name="Li R."/>
            <person name="Zhang H."/>
            <person name="Shen G."/>
            <person name="Guo B."/>
            <person name="Wei J."/>
            <person name="Xu J."/>
            <person name="St-Pierre B."/>
            <person name="Chen S."/>
            <person name="Sun C."/>
        </authorList>
    </citation>
    <scope>NUCLEOTIDE SEQUENCE [LARGE SCALE GENOMIC DNA]</scope>
</reference>
<evidence type="ECO:0000313" key="1">
    <source>
        <dbReference type="EMBL" id="KAI5672444.1"/>
    </source>
</evidence>
<dbReference type="Proteomes" id="UP001060085">
    <property type="component" value="Linkage Group LG03"/>
</dbReference>
<dbReference type="EMBL" id="CM044703">
    <property type="protein sequence ID" value="KAI5672444.1"/>
    <property type="molecule type" value="Genomic_DNA"/>
</dbReference>
<gene>
    <name evidence="1" type="ORF">M9H77_12808</name>
</gene>
<accession>A0ACC0BIM1</accession>
<evidence type="ECO:0000313" key="2">
    <source>
        <dbReference type="Proteomes" id="UP001060085"/>
    </source>
</evidence>
<protein>
    <submittedName>
        <fullName evidence="1">Uncharacterized protein</fullName>
    </submittedName>
</protein>
<keyword evidence="2" id="KW-1185">Reference proteome</keyword>
<organism evidence="1 2">
    <name type="scientific">Catharanthus roseus</name>
    <name type="common">Madagascar periwinkle</name>
    <name type="synonym">Vinca rosea</name>
    <dbReference type="NCBI Taxonomy" id="4058"/>
    <lineage>
        <taxon>Eukaryota</taxon>
        <taxon>Viridiplantae</taxon>
        <taxon>Streptophyta</taxon>
        <taxon>Embryophyta</taxon>
        <taxon>Tracheophyta</taxon>
        <taxon>Spermatophyta</taxon>
        <taxon>Magnoliopsida</taxon>
        <taxon>eudicotyledons</taxon>
        <taxon>Gunneridae</taxon>
        <taxon>Pentapetalae</taxon>
        <taxon>asterids</taxon>
        <taxon>lamiids</taxon>
        <taxon>Gentianales</taxon>
        <taxon>Apocynaceae</taxon>
        <taxon>Rauvolfioideae</taxon>
        <taxon>Vinceae</taxon>
        <taxon>Catharanthinae</taxon>
        <taxon>Catharanthus</taxon>
    </lineage>
</organism>
<name>A0ACC0BIM1_CATRO</name>
<proteinExistence type="predicted"/>